<feature type="non-terminal residue" evidence="2">
    <location>
        <position position="1"/>
    </location>
</feature>
<organism evidence="2 3">
    <name type="scientific">Brassica napus</name>
    <name type="common">Rape</name>
    <dbReference type="NCBI Taxonomy" id="3708"/>
    <lineage>
        <taxon>Eukaryota</taxon>
        <taxon>Viridiplantae</taxon>
        <taxon>Streptophyta</taxon>
        <taxon>Embryophyta</taxon>
        <taxon>Tracheophyta</taxon>
        <taxon>Spermatophyta</taxon>
        <taxon>Magnoliopsida</taxon>
        <taxon>eudicotyledons</taxon>
        <taxon>Gunneridae</taxon>
        <taxon>Pentapetalae</taxon>
        <taxon>rosids</taxon>
        <taxon>malvids</taxon>
        <taxon>Brassicales</taxon>
        <taxon>Brassicaceae</taxon>
        <taxon>Brassiceae</taxon>
        <taxon>Brassica</taxon>
    </lineage>
</organism>
<keyword evidence="1" id="KW-1133">Transmembrane helix</keyword>
<protein>
    <submittedName>
        <fullName evidence="2">Uncharacterized protein</fullName>
    </submittedName>
</protein>
<dbReference type="Proteomes" id="UP000824890">
    <property type="component" value="Unassembled WGS sequence"/>
</dbReference>
<evidence type="ECO:0000313" key="2">
    <source>
        <dbReference type="EMBL" id="KAH0889812.1"/>
    </source>
</evidence>
<dbReference type="EMBL" id="JAGKQM010000013">
    <property type="protein sequence ID" value="KAH0889812.1"/>
    <property type="molecule type" value="Genomic_DNA"/>
</dbReference>
<keyword evidence="3" id="KW-1185">Reference proteome</keyword>
<evidence type="ECO:0000313" key="3">
    <source>
        <dbReference type="Proteomes" id="UP000824890"/>
    </source>
</evidence>
<keyword evidence="1" id="KW-0812">Transmembrane</keyword>
<name>A0ABQ8AB79_BRANA</name>
<proteinExistence type="predicted"/>
<reference evidence="2 3" key="1">
    <citation type="submission" date="2021-05" db="EMBL/GenBank/DDBJ databases">
        <title>Genome Assembly of Synthetic Allotetraploid Brassica napus Reveals Homoeologous Exchanges between Subgenomes.</title>
        <authorList>
            <person name="Davis J.T."/>
        </authorList>
    </citation>
    <scope>NUCLEOTIDE SEQUENCE [LARGE SCALE GENOMIC DNA]</scope>
    <source>
        <strain evidence="3">cv. Da-Ae</strain>
        <tissue evidence="2">Seedling</tissue>
    </source>
</reference>
<gene>
    <name evidence="2" type="ORF">HID58_052241</name>
</gene>
<keyword evidence="1" id="KW-0472">Membrane</keyword>
<accession>A0ABQ8AB79</accession>
<comment type="caution">
    <text evidence="2">The sequence shown here is derived from an EMBL/GenBank/DDBJ whole genome shotgun (WGS) entry which is preliminary data.</text>
</comment>
<sequence length="92" mass="10497">CVNGVDEDTCSGGCCLSWLEEVWLNVVRVRIRVSVHMARIRVSGHVVGLMFMWSNSAFMYSGFSQKELQRWFFECGGGRERSCGDGNEKLLW</sequence>
<feature type="transmembrane region" description="Helical" evidence="1">
    <location>
        <begin position="42"/>
        <end position="63"/>
    </location>
</feature>
<evidence type="ECO:0000256" key="1">
    <source>
        <dbReference type="SAM" id="Phobius"/>
    </source>
</evidence>